<dbReference type="SUPFAM" id="SSF55957">
    <property type="entry name" value="Phosphoglucomutase, C-terminal domain"/>
    <property type="match status" value="1"/>
</dbReference>
<dbReference type="AlphaFoldDB" id="A0AAN4VXY5"/>
<name>A0AAN4VXY5_9BACT</name>
<dbReference type="InterPro" id="IPR005845">
    <property type="entry name" value="A-D-PHexomutase_a/b/a-II"/>
</dbReference>
<dbReference type="EMBL" id="BQKE01000001">
    <property type="protein sequence ID" value="GJM61522.1"/>
    <property type="molecule type" value="Genomic_DNA"/>
</dbReference>
<evidence type="ECO:0000256" key="3">
    <source>
        <dbReference type="ARBA" id="ARBA00022553"/>
    </source>
</evidence>
<dbReference type="Proteomes" id="UP001310022">
    <property type="component" value="Unassembled WGS sequence"/>
</dbReference>
<dbReference type="GO" id="GO:0000287">
    <property type="term" value="F:magnesium ion binding"/>
    <property type="evidence" value="ECO:0007669"/>
    <property type="project" value="InterPro"/>
</dbReference>
<gene>
    <name evidence="11" type="ORF">PEDI_20740</name>
</gene>
<evidence type="ECO:0000256" key="1">
    <source>
        <dbReference type="ARBA" id="ARBA00001946"/>
    </source>
</evidence>
<evidence type="ECO:0000256" key="4">
    <source>
        <dbReference type="ARBA" id="ARBA00022723"/>
    </source>
</evidence>
<dbReference type="PRINTS" id="PR00509">
    <property type="entry name" value="PGMPMM"/>
</dbReference>
<evidence type="ECO:0000313" key="11">
    <source>
        <dbReference type="EMBL" id="GJM61522.1"/>
    </source>
</evidence>
<comment type="cofactor">
    <cofactor evidence="1">
        <name>Mg(2+)</name>
        <dbReference type="ChEBI" id="CHEBI:18420"/>
    </cofactor>
</comment>
<feature type="domain" description="Alpha-D-phosphohexomutase alpha/beta/alpha" evidence="10">
    <location>
        <begin position="322"/>
        <end position="443"/>
    </location>
</feature>
<dbReference type="Pfam" id="PF02878">
    <property type="entry name" value="PGM_PMM_I"/>
    <property type="match status" value="1"/>
</dbReference>
<dbReference type="Gene3D" id="3.30.310.50">
    <property type="entry name" value="Alpha-D-phosphohexomutase, C-terminal domain"/>
    <property type="match status" value="1"/>
</dbReference>
<comment type="similarity">
    <text evidence="2 7">Belongs to the phosphohexose mutase family.</text>
</comment>
<organism evidence="11 12">
    <name type="scientific">Persicobacter diffluens</name>
    <dbReference type="NCBI Taxonomy" id="981"/>
    <lineage>
        <taxon>Bacteria</taxon>
        <taxon>Pseudomonadati</taxon>
        <taxon>Bacteroidota</taxon>
        <taxon>Cytophagia</taxon>
        <taxon>Cytophagales</taxon>
        <taxon>Persicobacteraceae</taxon>
        <taxon>Persicobacter</taxon>
    </lineage>
</organism>
<dbReference type="InterPro" id="IPR005846">
    <property type="entry name" value="A-D-PHexomutase_a/b/a-III"/>
</dbReference>
<keyword evidence="4 7" id="KW-0479">Metal-binding</keyword>
<comment type="caution">
    <text evidence="11">The sequence shown here is derived from an EMBL/GenBank/DDBJ whole genome shotgun (WGS) entry which is preliminary data.</text>
</comment>
<evidence type="ECO:0000256" key="5">
    <source>
        <dbReference type="ARBA" id="ARBA00022842"/>
    </source>
</evidence>
<dbReference type="Gene3D" id="3.40.120.10">
    <property type="entry name" value="Alpha-D-Glucose-1,6-Bisphosphate, subunit A, domain 3"/>
    <property type="match status" value="3"/>
</dbReference>
<evidence type="ECO:0000256" key="6">
    <source>
        <dbReference type="ARBA" id="ARBA00023235"/>
    </source>
</evidence>
<evidence type="ECO:0000256" key="7">
    <source>
        <dbReference type="RuleBase" id="RU004326"/>
    </source>
</evidence>
<dbReference type="GO" id="GO:0005975">
    <property type="term" value="P:carbohydrate metabolic process"/>
    <property type="evidence" value="ECO:0007669"/>
    <property type="project" value="InterPro"/>
</dbReference>
<dbReference type="Pfam" id="PF02879">
    <property type="entry name" value="PGM_PMM_II"/>
    <property type="match status" value="1"/>
</dbReference>
<evidence type="ECO:0000313" key="12">
    <source>
        <dbReference type="Proteomes" id="UP001310022"/>
    </source>
</evidence>
<sequence length="576" mass="63558">MEQQIIEKAQSWLQMNIDADSKAAIEALLAAEDQTELVDAFYKDLEFGTGGLRGIMGVGSNRMNQYTIGKATQGLSNYLLKTYPGEEISVAVAHDPRNNSRFFAEITAAVFSANGIKCYLFSELRPTPELSFAIRSLGCKSGVVITASHNPKEYNGFKAYWNDGCQVIAPHDKNIVNEVNSIASVDDVKFDKNEELIVPILEEVDNDFLAAIKDRLLSPEAIANQKDMKIVFTGIHGTGNTLTPRLLEEMGFENVHVVEEQKVIDGNFPTVVYPNPEEAEALSMALAKAKELDAEVLMGTDPDADRVGIAVKNHHGEWQLLNGNQTGAMLLAYVLRRWKELGKITGKEFTCSTVVTTGLLEDMSKAAGVEYFNVLTGFKFIGEKIKELEGQKTFIGGGEESYGYLFGDYVRDKDAIQACAMVAEAIAWIKDQGLTVFDFLMEIYEEHGLYLENLISLTKKGKAGAEEIQAMMAAYRQNPPQEINGSKLVKLIDYQESTVKDLVAGTTTTIDLPKSNVLQFFTEDGSKISARPSGTEPKIKFYFSVKTPLASKAAFDETYASLEARIEAIKKDMKLV</sequence>
<evidence type="ECO:0000259" key="8">
    <source>
        <dbReference type="Pfam" id="PF02878"/>
    </source>
</evidence>
<dbReference type="SUPFAM" id="SSF53738">
    <property type="entry name" value="Phosphoglucomutase, first 3 domains"/>
    <property type="match status" value="3"/>
</dbReference>
<dbReference type="Pfam" id="PF02880">
    <property type="entry name" value="PGM_PMM_III"/>
    <property type="match status" value="1"/>
</dbReference>
<dbReference type="RefSeq" id="WP_338237056.1">
    <property type="nucleotide sequence ID" value="NZ_BQKE01000001.1"/>
</dbReference>
<dbReference type="InterPro" id="IPR036900">
    <property type="entry name" value="A-D-PHexomutase_C_sf"/>
</dbReference>
<evidence type="ECO:0000256" key="2">
    <source>
        <dbReference type="ARBA" id="ARBA00010231"/>
    </source>
</evidence>
<keyword evidence="6" id="KW-0413">Isomerase</keyword>
<dbReference type="InterPro" id="IPR016055">
    <property type="entry name" value="A-D-PHexomutase_a/b/a-I/II/III"/>
</dbReference>
<feature type="domain" description="Alpha-D-phosphohexomutase alpha/beta/alpha" evidence="9">
    <location>
        <begin position="211"/>
        <end position="312"/>
    </location>
</feature>
<dbReference type="PANTHER" id="PTHR45745:SF1">
    <property type="entry name" value="PHOSPHOGLUCOMUTASE 2B-RELATED"/>
    <property type="match status" value="1"/>
</dbReference>
<dbReference type="InterPro" id="IPR005844">
    <property type="entry name" value="A-D-PHexomutase_a/b/a-I"/>
</dbReference>
<dbReference type="GO" id="GO:0006166">
    <property type="term" value="P:purine ribonucleoside salvage"/>
    <property type="evidence" value="ECO:0007669"/>
    <property type="project" value="TreeGrafter"/>
</dbReference>
<accession>A0AAN4VXY5</accession>
<feature type="domain" description="Alpha-D-phosphohexomutase alpha/beta/alpha" evidence="8">
    <location>
        <begin position="46"/>
        <end position="183"/>
    </location>
</feature>
<protein>
    <submittedName>
        <fullName evidence="11">Phosphoglucomutase</fullName>
    </submittedName>
</protein>
<evidence type="ECO:0000259" key="9">
    <source>
        <dbReference type="Pfam" id="PF02879"/>
    </source>
</evidence>
<keyword evidence="3" id="KW-0597">Phosphoprotein</keyword>
<evidence type="ECO:0000259" key="10">
    <source>
        <dbReference type="Pfam" id="PF02880"/>
    </source>
</evidence>
<dbReference type="InterPro" id="IPR016066">
    <property type="entry name" value="A-D-PHexomutase_CS"/>
</dbReference>
<dbReference type="PANTHER" id="PTHR45745">
    <property type="entry name" value="PHOSPHOMANNOMUTASE 45A"/>
    <property type="match status" value="1"/>
</dbReference>
<proteinExistence type="inferred from homology"/>
<dbReference type="GO" id="GO:0008973">
    <property type="term" value="F:phosphopentomutase activity"/>
    <property type="evidence" value="ECO:0007669"/>
    <property type="project" value="TreeGrafter"/>
</dbReference>
<dbReference type="PROSITE" id="PS00710">
    <property type="entry name" value="PGM_PMM"/>
    <property type="match status" value="1"/>
</dbReference>
<reference evidence="11 12" key="1">
    <citation type="submission" date="2021-12" db="EMBL/GenBank/DDBJ databases">
        <title>Genome sequencing of bacteria with rrn-lacking chromosome and rrn-plasmid.</title>
        <authorList>
            <person name="Anda M."/>
            <person name="Iwasaki W."/>
        </authorList>
    </citation>
    <scope>NUCLEOTIDE SEQUENCE [LARGE SCALE GENOMIC DNA]</scope>
    <source>
        <strain evidence="11 12">NBRC 15940</strain>
    </source>
</reference>
<keyword evidence="12" id="KW-1185">Reference proteome</keyword>
<dbReference type="CDD" id="cd05799">
    <property type="entry name" value="PGM2"/>
    <property type="match status" value="1"/>
</dbReference>
<keyword evidence="5 7" id="KW-0460">Magnesium</keyword>
<dbReference type="InterPro" id="IPR005841">
    <property type="entry name" value="Alpha-D-phosphohexomutase_SF"/>
</dbReference>